<dbReference type="InterPro" id="IPR018060">
    <property type="entry name" value="HTH_AraC"/>
</dbReference>
<feature type="domain" description="HTH araC/xylS-type" evidence="4">
    <location>
        <begin position="174"/>
        <end position="272"/>
    </location>
</feature>
<accession>A0A9Q9FF51</accession>
<gene>
    <name evidence="5" type="ORF">J0J70_03760</name>
</gene>
<evidence type="ECO:0000256" key="2">
    <source>
        <dbReference type="ARBA" id="ARBA00023125"/>
    </source>
</evidence>
<dbReference type="SUPFAM" id="SSF51215">
    <property type="entry name" value="Regulatory protein AraC"/>
    <property type="match status" value="1"/>
</dbReference>
<dbReference type="Pfam" id="PF02311">
    <property type="entry name" value="AraC_binding"/>
    <property type="match status" value="1"/>
</dbReference>
<evidence type="ECO:0000256" key="1">
    <source>
        <dbReference type="ARBA" id="ARBA00023015"/>
    </source>
</evidence>
<dbReference type="Proteomes" id="UP001058072">
    <property type="component" value="Chromosome"/>
</dbReference>
<dbReference type="InterPro" id="IPR020449">
    <property type="entry name" value="Tscrpt_reg_AraC-type_HTH"/>
</dbReference>
<dbReference type="Gene3D" id="2.60.120.10">
    <property type="entry name" value="Jelly Rolls"/>
    <property type="match status" value="1"/>
</dbReference>
<dbReference type="CDD" id="cd06986">
    <property type="entry name" value="cupin_MmsR-like_N"/>
    <property type="match status" value="1"/>
</dbReference>
<dbReference type="InterPro" id="IPR009057">
    <property type="entry name" value="Homeodomain-like_sf"/>
</dbReference>
<name>A0A9Q9FF51_9FIRM</name>
<dbReference type="AlphaFoldDB" id="A0A9Q9FF51"/>
<dbReference type="InterPro" id="IPR003313">
    <property type="entry name" value="AraC-bd"/>
</dbReference>
<evidence type="ECO:0000313" key="6">
    <source>
        <dbReference type="Proteomes" id="UP001058072"/>
    </source>
</evidence>
<dbReference type="GO" id="GO:0043565">
    <property type="term" value="F:sequence-specific DNA binding"/>
    <property type="evidence" value="ECO:0007669"/>
    <property type="project" value="InterPro"/>
</dbReference>
<organism evidence="5 6">
    <name type="scientific">Turicibacter bilis</name>
    <dbReference type="NCBI Taxonomy" id="2735723"/>
    <lineage>
        <taxon>Bacteria</taxon>
        <taxon>Bacillati</taxon>
        <taxon>Bacillota</taxon>
        <taxon>Erysipelotrichia</taxon>
        <taxon>Erysipelotrichales</taxon>
        <taxon>Turicibacteraceae</taxon>
        <taxon>Turicibacter</taxon>
    </lineage>
</organism>
<dbReference type="PRINTS" id="PR00032">
    <property type="entry name" value="HTHARAC"/>
</dbReference>
<protein>
    <submittedName>
        <fullName evidence="5">AraC family transcriptional regulator</fullName>
    </submittedName>
</protein>
<dbReference type="PANTHER" id="PTHR43280">
    <property type="entry name" value="ARAC-FAMILY TRANSCRIPTIONAL REGULATOR"/>
    <property type="match status" value="1"/>
</dbReference>
<dbReference type="GO" id="GO:0003700">
    <property type="term" value="F:DNA-binding transcription factor activity"/>
    <property type="evidence" value="ECO:0007669"/>
    <property type="project" value="InterPro"/>
</dbReference>
<dbReference type="PROSITE" id="PS01124">
    <property type="entry name" value="HTH_ARAC_FAMILY_2"/>
    <property type="match status" value="1"/>
</dbReference>
<dbReference type="EMBL" id="CP071250">
    <property type="protein sequence ID" value="UUF09118.1"/>
    <property type="molecule type" value="Genomic_DNA"/>
</dbReference>
<dbReference type="PANTHER" id="PTHR43280:SF2">
    <property type="entry name" value="HTH-TYPE TRANSCRIPTIONAL REGULATOR EXSA"/>
    <property type="match status" value="1"/>
</dbReference>
<proteinExistence type="predicted"/>
<dbReference type="InterPro" id="IPR037923">
    <property type="entry name" value="HTH-like"/>
</dbReference>
<evidence type="ECO:0000313" key="5">
    <source>
        <dbReference type="EMBL" id="UUF09118.1"/>
    </source>
</evidence>
<keyword evidence="3" id="KW-0804">Transcription</keyword>
<dbReference type="SMART" id="SM00342">
    <property type="entry name" value="HTH_ARAC"/>
    <property type="match status" value="1"/>
</dbReference>
<keyword evidence="2" id="KW-0238">DNA-binding</keyword>
<dbReference type="SUPFAM" id="SSF46689">
    <property type="entry name" value="Homeodomain-like"/>
    <property type="match status" value="2"/>
</dbReference>
<dbReference type="RefSeq" id="WP_212724350.1">
    <property type="nucleotide sequence ID" value="NZ_CP071250.1"/>
</dbReference>
<dbReference type="Pfam" id="PF12833">
    <property type="entry name" value="HTH_18"/>
    <property type="match status" value="1"/>
</dbReference>
<dbReference type="InterPro" id="IPR014710">
    <property type="entry name" value="RmlC-like_jellyroll"/>
</dbReference>
<evidence type="ECO:0000259" key="4">
    <source>
        <dbReference type="PROSITE" id="PS01124"/>
    </source>
</evidence>
<dbReference type="Gene3D" id="1.10.10.60">
    <property type="entry name" value="Homeodomain-like"/>
    <property type="match status" value="2"/>
</dbReference>
<keyword evidence="1" id="KW-0805">Transcription regulation</keyword>
<sequence>MYCFKPKADYSRLDFMLYHCGNNDCEKNQSWGPGIRDYYSLYYVTEGAGFLTIDGQDYTIVEGTCFLIPPQVIVSYRPDLLNPWSYHFIGFNGQAVDDYLARIGLSASSPISSCENGKKIEACFEYILESVNHPKSADLQAISGFYALIGTLCDHTEPQIPRIQTISRQADYIRQAIEYIETNYSRQITVEEISNHVGINRKYLTKLFNEKMDNSPKNYLIQYRINKACRLLKQSTLSIQEVSHSVGYTDALVFSKIFKKVVGTCPREYRSANFTS</sequence>
<reference evidence="5" key="1">
    <citation type="submission" date="2021-03" db="EMBL/GenBank/DDBJ databases">
        <title>Comparative Genomics and Metabolomics in the genus Turicibacter.</title>
        <authorList>
            <person name="Maki J."/>
            <person name="Looft T."/>
        </authorList>
    </citation>
    <scope>NUCLEOTIDE SEQUENCE</scope>
    <source>
        <strain evidence="5">ISU324</strain>
    </source>
</reference>
<evidence type="ECO:0000256" key="3">
    <source>
        <dbReference type="ARBA" id="ARBA00023163"/>
    </source>
</evidence>